<comment type="similarity">
    <text evidence="1 5">Belongs to the pseudouridine synthase RsuA family.</text>
</comment>
<gene>
    <name evidence="7" type="primary">rluB</name>
    <name evidence="7" type="ordered locus">CLOAM0345</name>
</gene>
<evidence type="ECO:0000313" key="8">
    <source>
        <dbReference type="Proteomes" id="UP000002019"/>
    </source>
</evidence>
<keyword evidence="8" id="KW-1185">Reference proteome</keyword>
<dbReference type="GO" id="GO:0000455">
    <property type="term" value="P:enzyme-directed rRNA pseudouridine synthesis"/>
    <property type="evidence" value="ECO:0007669"/>
    <property type="project" value="UniProtKB-ARBA"/>
</dbReference>
<dbReference type="GO" id="GO:0003723">
    <property type="term" value="F:RNA binding"/>
    <property type="evidence" value="ECO:0007669"/>
    <property type="project" value="UniProtKB-KW"/>
</dbReference>
<organism evidence="7 8">
    <name type="scientific">Cloacimonas acidaminovorans (strain Evry)</name>
    <dbReference type="NCBI Taxonomy" id="459349"/>
    <lineage>
        <taxon>Bacteria</taxon>
        <taxon>Pseudomonadati</taxon>
        <taxon>Candidatus Cloacimonadota</taxon>
        <taxon>Candidatus Cloacimonadia</taxon>
        <taxon>Candidatus Cloacimonadales</taxon>
        <taxon>Candidatus Cloacimonadaceae</taxon>
        <taxon>Candidatus Cloacimonas</taxon>
    </lineage>
</organism>
<evidence type="ECO:0000256" key="2">
    <source>
        <dbReference type="ARBA" id="ARBA00022884"/>
    </source>
</evidence>
<dbReference type="FunFam" id="3.10.290.10:FF:000003">
    <property type="entry name" value="Pseudouridine synthase"/>
    <property type="match status" value="1"/>
</dbReference>
<protein>
    <recommendedName>
        <fullName evidence="5">Pseudouridine synthase</fullName>
        <ecNumber evidence="5">5.4.99.-</ecNumber>
    </recommendedName>
</protein>
<dbReference type="FunFam" id="3.30.70.1560:FF:000001">
    <property type="entry name" value="Pseudouridine synthase"/>
    <property type="match status" value="1"/>
</dbReference>
<dbReference type="eggNOG" id="COG1187">
    <property type="taxonomic scope" value="Bacteria"/>
</dbReference>
<evidence type="ECO:0000256" key="5">
    <source>
        <dbReference type="RuleBase" id="RU003887"/>
    </source>
</evidence>
<sequence length="279" mass="31373">MQLPKEALPNLKLKRKQLKSSSPNSIKPSSKTVLRAGKTLRLNRYLADCGLGSRRKVEEFITTGRIAVNGNLVQDLSRQIIPGKDKVTLDGKPIQPAKEKFYLILNKPRGYVVSQNDELGRKTVYSLLPPKGKQLAYAGRLDKESEGLLFFTNDTALINLLTHPKNKVEKVYRVDINRPLNNMELNMLRKGVEIEGGKTLPAGIFVKSKNANGMTLKIVITEGRKRQIRQMIEAVGAKVTYLKRLQFGPLKLKDLPVGRWRLLEPGEVKALLSLKKEKI</sequence>
<dbReference type="EC" id="5.4.99.-" evidence="5"/>
<dbReference type="GO" id="GO:0005829">
    <property type="term" value="C:cytosol"/>
    <property type="evidence" value="ECO:0007669"/>
    <property type="project" value="UniProtKB-ARBA"/>
</dbReference>
<dbReference type="EMBL" id="CU466930">
    <property type="protein sequence ID" value="CAO80250.1"/>
    <property type="molecule type" value="Genomic_DNA"/>
</dbReference>
<dbReference type="Pfam" id="PF01479">
    <property type="entry name" value="S4"/>
    <property type="match status" value="1"/>
</dbReference>
<accession>B0VG32</accession>
<dbReference type="AlphaFoldDB" id="B0VG32"/>
<dbReference type="Pfam" id="PF00849">
    <property type="entry name" value="PseudoU_synth_2"/>
    <property type="match status" value="1"/>
</dbReference>
<dbReference type="PROSITE" id="PS01149">
    <property type="entry name" value="PSI_RSU"/>
    <property type="match status" value="1"/>
</dbReference>
<dbReference type="Proteomes" id="UP000002019">
    <property type="component" value="Chromosome"/>
</dbReference>
<reference evidence="7 8" key="1">
    <citation type="journal article" date="2008" name="J. Bacteriol.">
        <title>'Candidatus Cloacamonas acidaminovorans': genome sequence reconstruction provides a first glimpse of a new bacterial division.</title>
        <authorList>
            <person name="Pelletier E."/>
            <person name="Kreimeyer A."/>
            <person name="Bocs S."/>
            <person name="Rouy Z."/>
            <person name="Gyapay G."/>
            <person name="Chouari R."/>
            <person name="Riviere D."/>
            <person name="Ganesan A."/>
            <person name="Daegelen P."/>
            <person name="Sghir A."/>
            <person name="Cohen G.N."/>
            <person name="Medigue C."/>
            <person name="Weissenbach J."/>
            <person name="Le Paslier D."/>
        </authorList>
    </citation>
    <scope>NUCLEOTIDE SEQUENCE [LARGE SCALE GENOMIC DNA]</scope>
    <source>
        <strain evidence="8">Evry</strain>
    </source>
</reference>
<dbReference type="CDD" id="cd00165">
    <property type="entry name" value="S4"/>
    <property type="match status" value="1"/>
</dbReference>
<dbReference type="PANTHER" id="PTHR47683">
    <property type="entry name" value="PSEUDOURIDINE SYNTHASE FAMILY PROTEIN-RELATED"/>
    <property type="match status" value="1"/>
</dbReference>
<dbReference type="STRING" id="459349.CLOAM0345"/>
<dbReference type="SUPFAM" id="SSF55174">
    <property type="entry name" value="Alpha-L RNA-binding motif"/>
    <property type="match status" value="1"/>
</dbReference>
<proteinExistence type="inferred from homology"/>
<dbReference type="Gene3D" id="3.10.290.10">
    <property type="entry name" value="RNA-binding S4 domain"/>
    <property type="match status" value="1"/>
</dbReference>
<dbReference type="SUPFAM" id="SSF55120">
    <property type="entry name" value="Pseudouridine synthase"/>
    <property type="match status" value="1"/>
</dbReference>
<dbReference type="Gene3D" id="3.30.70.580">
    <property type="entry name" value="Pseudouridine synthase I, catalytic domain, N-terminal subdomain"/>
    <property type="match status" value="1"/>
</dbReference>
<dbReference type="InterPro" id="IPR042092">
    <property type="entry name" value="PsdUridine_s_RsuA/RluB/E/F_cat"/>
</dbReference>
<evidence type="ECO:0000256" key="1">
    <source>
        <dbReference type="ARBA" id="ARBA00008348"/>
    </source>
</evidence>
<dbReference type="SMART" id="SM00363">
    <property type="entry name" value="S4"/>
    <property type="match status" value="1"/>
</dbReference>
<dbReference type="InterPro" id="IPR006145">
    <property type="entry name" value="PsdUridine_synth_RsuA/RluA"/>
</dbReference>
<dbReference type="InterPro" id="IPR000748">
    <property type="entry name" value="PsdUridine_synth_RsuA/RluB/E/F"/>
</dbReference>
<dbReference type="InterPro" id="IPR050343">
    <property type="entry name" value="RsuA_PseudoU_synthase"/>
</dbReference>
<dbReference type="InterPro" id="IPR020103">
    <property type="entry name" value="PsdUridine_synth_cat_dom_sf"/>
</dbReference>
<feature type="domain" description="RNA-binding S4" evidence="6">
    <location>
        <begin position="40"/>
        <end position="99"/>
    </location>
</feature>
<evidence type="ECO:0000259" key="6">
    <source>
        <dbReference type="SMART" id="SM00363"/>
    </source>
</evidence>
<evidence type="ECO:0000256" key="3">
    <source>
        <dbReference type="ARBA" id="ARBA00023235"/>
    </source>
</evidence>
<keyword evidence="2 4" id="KW-0694">RNA-binding</keyword>
<dbReference type="NCBIfam" id="TIGR00093">
    <property type="entry name" value="pseudouridine synthase"/>
    <property type="match status" value="1"/>
</dbReference>
<dbReference type="Gene3D" id="3.30.70.1560">
    <property type="entry name" value="Alpha-L RNA-binding motif"/>
    <property type="match status" value="1"/>
</dbReference>
<dbReference type="KEGG" id="caci:CLOAM0345"/>
<dbReference type="HOGENOM" id="CLU_024979_1_2_0"/>
<dbReference type="InterPro" id="IPR020094">
    <property type="entry name" value="TruA/RsuA/RluB/E/F_N"/>
</dbReference>
<evidence type="ECO:0000313" key="7">
    <source>
        <dbReference type="EMBL" id="CAO80250.1"/>
    </source>
</evidence>
<name>B0VG32_CLOAI</name>
<dbReference type="PANTHER" id="PTHR47683:SF2">
    <property type="entry name" value="RNA-BINDING S4 DOMAIN-CONTAINING PROTEIN"/>
    <property type="match status" value="1"/>
</dbReference>
<dbReference type="CDD" id="cd02870">
    <property type="entry name" value="PseudoU_synth_RsuA_like"/>
    <property type="match status" value="1"/>
</dbReference>
<evidence type="ECO:0000256" key="4">
    <source>
        <dbReference type="PROSITE-ProRule" id="PRU00182"/>
    </source>
</evidence>
<dbReference type="PROSITE" id="PS50889">
    <property type="entry name" value="S4"/>
    <property type="match status" value="1"/>
</dbReference>
<dbReference type="GO" id="GO:0120159">
    <property type="term" value="F:rRNA pseudouridine synthase activity"/>
    <property type="evidence" value="ECO:0007669"/>
    <property type="project" value="UniProtKB-ARBA"/>
</dbReference>
<dbReference type="InterPro" id="IPR036986">
    <property type="entry name" value="S4_RNA-bd_sf"/>
</dbReference>
<keyword evidence="3 5" id="KW-0413">Isomerase</keyword>
<dbReference type="InterPro" id="IPR002942">
    <property type="entry name" value="S4_RNA-bd"/>
</dbReference>
<dbReference type="InterPro" id="IPR018496">
    <property type="entry name" value="PsdUridine_synth_RsuA/RluB_CS"/>
</dbReference>